<name>A0ABU9C0D2_9BURK</name>
<comment type="caution">
    <text evidence="3">The sequence shown here is derived from an EMBL/GenBank/DDBJ whole genome shotgun (WGS) entry which is preliminary data.</text>
</comment>
<dbReference type="Proteomes" id="UP001379945">
    <property type="component" value="Unassembled WGS sequence"/>
</dbReference>
<keyword evidence="4" id="KW-1185">Reference proteome</keyword>
<feature type="region of interest" description="Disordered" evidence="1">
    <location>
        <begin position="41"/>
        <end position="62"/>
    </location>
</feature>
<dbReference type="EMBL" id="JBBUTI010000001">
    <property type="protein sequence ID" value="MEK8045297.1"/>
    <property type="molecule type" value="Genomic_DNA"/>
</dbReference>
<evidence type="ECO:0000256" key="2">
    <source>
        <dbReference type="SAM" id="Phobius"/>
    </source>
</evidence>
<evidence type="ECO:0000313" key="3">
    <source>
        <dbReference type="EMBL" id="MEK8045297.1"/>
    </source>
</evidence>
<gene>
    <name evidence="3" type="ORF">AACH00_02925</name>
</gene>
<keyword evidence="2" id="KW-0472">Membrane</keyword>
<evidence type="ECO:0000256" key="1">
    <source>
        <dbReference type="SAM" id="MobiDB-lite"/>
    </source>
</evidence>
<accession>A0ABU9C0D2</accession>
<dbReference type="RefSeq" id="WP_341397439.1">
    <property type="nucleotide sequence ID" value="NZ_JBBUTI010000001.1"/>
</dbReference>
<evidence type="ECO:0000313" key="4">
    <source>
        <dbReference type="Proteomes" id="UP001379945"/>
    </source>
</evidence>
<reference evidence="3 4" key="1">
    <citation type="submission" date="2024-04" db="EMBL/GenBank/DDBJ databases">
        <title>Novel species of the genus Ideonella isolated from streams.</title>
        <authorList>
            <person name="Lu H."/>
        </authorList>
    </citation>
    <scope>NUCLEOTIDE SEQUENCE [LARGE SCALE GENOMIC DNA]</scope>
    <source>
        <strain evidence="3 4">LYT19W</strain>
    </source>
</reference>
<keyword evidence="2" id="KW-0812">Transmembrane</keyword>
<feature type="transmembrane region" description="Helical" evidence="2">
    <location>
        <begin position="12"/>
        <end position="33"/>
    </location>
</feature>
<protein>
    <submittedName>
        <fullName evidence="3">Uncharacterized protein</fullName>
    </submittedName>
</protein>
<proteinExistence type="predicted"/>
<organism evidence="3 4">
    <name type="scientific">Ideonella margarita</name>
    <dbReference type="NCBI Taxonomy" id="2984191"/>
    <lineage>
        <taxon>Bacteria</taxon>
        <taxon>Pseudomonadati</taxon>
        <taxon>Pseudomonadota</taxon>
        <taxon>Betaproteobacteria</taxon>
        <taxon>Burkholderiales</taxon>
        <taxon>Sphaerotilaceae</taxon>
        <taxon>Ideonella</taxon>
    </lineage>
</organism>
<keyword evidence="2" id="KW-1133">Transmembrane helix</keyword>
<sequence>MFEEIDEGARAGIWVPLALLSLLLIGVLGGLAVQKHFSKAEAGTGAARTAVSTTAAKAPASP</sequence>